<reference evidence="2 3" key="1">
    <citation type="submission" date="2020-08" db="EMBL/GenBank/DDBJ databases">
        <title>Genomic Encyclopedia of Type Strains, Phase IV (KMG-IV): sequencing the most valuable type-strain genomes for metagenomic binning, comparative biology and taxonomic classification.</title>
        <authorList>
            <person name="Goeker M."/>
        </authorList>
    </citation>
    <scope>NUCLEOTIDE SEQUENCE [LARGE SCALE GENOMIC DNA]</scope>
    <source>
        <strain evidence="2 3">DSM 21458</strain>
    </source>
</reference>
<dbReference type="PANTHER" id="PTHR43752">
    <property type="entry name" value="BNR/ASP-BOX REPEAT FAMILY PROTEIN"/>
    <property type="match status" value="1"/>
</dbReference>
<dbReference type="CDD" id="cd15482">
    <property type="entry name" value="Sialidase_non-viral"/>
    <property type="match status" value="1"/>
</dbReference>
<evidence type="ECO:0000259" key="1">
    <source>
        <dbReference type="Pfam" id="PF13088"/>
    </source>
</evidence>
<feature type="domain" description="Sialidase" evidence="1">
    <location>
        <begin position="36"/>
        <end position="310"/>
    </location>
</feature>
<dbReference type="Pfam" id="PF13088">
    <property type="entry name" value="BNR_2"/>
    <property type="match status" value="1"/>
</dbReference>
<dbReference type="EMBL" id="JACHHG010000001">
    <property type="protein sequence ID" value="MBB6096780.1"/>
    <property type="molecule type" value="Genomic_DNA"/>
</dbReference>
<sequence length="330" mass="35514">MSAPLPQPRLEASWPAAVDRVTPFCHGSSVLPLPGGDVLAAWFGGSWEARTDTGIYLARLVSGQASWSAPEQVVAPQGHAHGNAVLALHPDGTVYLFYFRSYGSWCDDGRSFYRTSSDLGRSWSAECALGGPAGLLVKNKPCVLGGRFLLPVYDEVHWRCGLAIGDRHGWTVHTDIGAPDLEVIQGAVVQAADASLHLLMRSRSGAVCDSVSTDGGHRWSEAFALEVPNPNSGLDAVSLPGGRFLMVHNPAREVIFDILDPTARDGRYPLVVSRSDDGGKSWHTVCTLEEGPGEFSYPAAALGPDGALHITYTYQRRGIRYVRIPDPTLL</sequence>
<dbReference type="SUPFAM" id="SSF50939">
    <property type="entry name" value="Sialidases"/>
    <property type="match status" value="1"/>
</dbReference>
<evidence type="ECO:0000313" key="3">
    <source>
        <dbReference type="Proteomes" id="UP000569951"/>
    </source>
</evidence>
<gene>
    <name evidence="2" type="ORF">HNR42_000192</name>
</gene>
<organism evidence="2 3">
    <name type="scientific">Deinobacterium chartae</name>
    <dbReference type="NCBI Taxonomy" id="521158"/>
    <lineage>
        <taxon>Bacteria</taxon>
        <taxon>Thermotogati</taxon>
        <taxon>Deinococcota</taxon>
        <taxon>Deinococci</taxon>
        <taxon>Deinococcales</taxon>
        <taxon>Deinococcaceae</taxon>
        <taxon>Deinobacterium</taxon>
    </lineage>
</organism>
<protein>
    <submittedName>
        <fullName evidence="2">Putative neuraminidase</fullName>
    </submittedName>
</protein>
<dbReference type="InterPro" id="IPR036278">
    <property type="entry name" value="Sialidase_sf"/>
</dbReference>
<dbReference type="PANTHER" id="PTHR43752:SF2">
    <property type="entry name" value="BNR_ASP-BOX REPEAT FAMILY PROTEIN"/>
    <property type="match status" value="1"/>
</dbReference>
<accession>A0A841HX52</accession>
<dbReference type="InterPro" id="IPR011040">
    <property type="entry name" value="Sialidase"/>
</dbReference>
<dbReference type="Proteomes" id="UP000569951">
    <property type="component" value="Unassembled WGS sequence"/>
</dbReference>
<evidence type="ECO:0000313" key="2">
    <source>
        <dbReference type="EMBL" id="MBB6096780.1"/>
    </source>
</evidence>
<dbReference type="AlphaFoldDB" id="A0A841HX52"/>
<comment type="caution">
    <text evidence="2">The sequence shown here is derived from an EMBL/GenBank/DDBJ whole genome shotgun (WGS) entry which is preliminary data.</text>
</comment>
<proteinExistence type="predicted"/>
<dbReference type="Gene3D" id="2.120.10.10">
    <property type="match status" value="1"/>
</dbReference>
<keyword evidence="3" id="KW-1185">Reference proteome</keyword>
<dbReference type="RefSeq" id="WP_183983573.1">
    <property type="nucleotide sequence ID" value="NZ_JACHHG010000001.1"/>
</dbReference>
<name>A0A841HX52_9DEIO</name>